<accession>O26322</accession>
<dbReference type="PROSITE" id="PS50902">
    <property type="entry name" value="FLAVODOXIN_LIKE"/>
    <property type="match status" value="1"/>
</dbReference>
<dbReference type="PATRIC" id="fig|187420.15.peg.189"/>
<dbReference type="PANTHER" id="PTHR43717:SF1">
    <property type="entry name" value="ANAEROBIC NITRIC OXIDE REDUCTASE FLAVORUBREDOXIN"/>
    <property type="match status" value="1"/>
</dbReference>
<dbReference type="SMART" id="SM00849">
    <property type="entry name" value="Lactamase_B"/>
    <property type="match status" value="1"/>
</dbReference>
<dbReference type="KEGG" id="mth:MTH_220"/>
<dbReference type="HOGENOM" id="CLU_017490_0_0_2"/>
<dbReference type="InterPro" id="IPR029039">
    <property type="entry name" value="Flavoprotein-like_sf"/>
</dbReference>
<dbReference type="EnsemblBacteria" id="AAB84726">
    <property type="protein sequence ID" value="AAB84726"/>
    <property type="gene ID" value="MTH_220"/>
</dbReference>
<evidence type="ECO:0000313" key="2">
    <source>
        <dbReference type="EMBL" id="AAB84726.1"/>
    </source>
</evidence>
<dbReference type="GO" id="GO:0046872">
    <property type="term" value="F:metal ion binding"/>
    <property type="evidence" value="ECO:0007669"/>
    <property type="project" value="InterPro"/>
</dbReference>
<dbReference type="InterPro" id="IPR016440">
    <property type="entry name" value="Rubredoxin-O_OxRdtase"/>
</dbReference>
<dbReference type="InterPro" id="IPR045761">
    <property type="entry name" value="ODP_dom"/>
</dbReference>
<dbReference type="AlphaFoldDB" id="O26322"/>
<dbReference type="GO" id="GO:0009055">
    <property type="term" value="F:electron transfer activity"/>
    <property type="evidence" value="ECO:0007669"/>
    <property type="project" value="InterPro"/>
</dbReference>
<dbReference type="GO" id="GO:0016491">
    <property type="term" value="F:oxidoreductase activity"/>
    <property type="evidence" value="ECO:0007669"/>
    <property type="project" value="InterPro"/>
</dbReference>
<dbReference type="SUPFAM" id="SSF52218">
    <property type="entry name" value="Flavoproteins"/>
    <property type="match status" value="1"/>
</dbReference>
<protein>
    <submittedName>
        <fullName evidence="2">Flavoprotein A homolog (II)</fullName>
    </submittedName>
</protein>
<organism evidence="2 3">
    <name type="scientific">Methanothermobacter thermautotrophicus (strain ATCC 29096 / DSM 1053 / JCM 10044 / NBRC 100330 / Delta H)</name>
    <name type="common">Methanobacterium thermoautotrophicum</name>
    <dbReference type="NCBI Taxonomy" id="187420"/>
    <lineage>
        <taxon>Archaea</taxon>
        <taxon>Methanobacteriati</taxon>
        <taxon>Methanobacteriota</taxon>
        <taxon>Methanomada group</taxon>
        <taxon>Methanobacteria</taxon>
        <taxon>Methanobacteriales</taxon>
        <taxon>Methanobacteriaceae</taxon>
        <taxon>Methanothermobacter</taxon>
    </lineage>
</organism>
<evidence type="ECO:0000259" key="1">
    <source>
        <dbReference type="PROSITE" id="PS50902"/>
    </source>
</evidence>
<dbReference type="InterPro" id="IPR008254">
    <property type="entry name" value="Flavodoxin/NO_synth"/>
</dbReference>
<dbReference type="Gene3D" id="3.40.50.360">
    <property type="match status" value="1"/>
</dbReference>
<evidence type="ECO:0000313" key="3">
    <source>
        <dbReference type="Proteomes" id="UP000005223"/>
    </source>
</evidence>
<dbReference type="SUPFAM" id="SSF56281">
    <property type="entry name" value="Metallo-hydrolase/oxidoreductase"/>
    <property type="match status" value="1"/>
</dbReference>
<dbReference type="InParanoid" id="O26322"/>
<sequence length="410" mass="45740">MVFNMKADAVKIADGVYWVGVMDWDIRSYHGYTLGGTTYNTYLIFGDERVALVDNTYPGTSSQMFGRITDAFEREGRDEKIDLIIQNHIERDHSGSITEVLKRYGSEIICTAKAAEGLRQHYSIPQDTPMQTVKTGDSTDLGGKTLTFLEAPMLHWPDSMFTLLEEEGILFSNDAFGQHLCISKRFDKDVPEAVLMDAAMKFYANLLTPLSPLVLRKFSEVKELGLLEKIGMIAPSHGQIWTEPLKIIAAYTDWATGKCRDKATIIYDTMHYSTRMLAHAMAEGLMAADVDVSMHFLHEDERSEIVKNILESKAVFIGSPTMFNGPFPSLGDLIYYLKGLTFDRTGFKRLAVVFGSKGWGGGAVRTLQEELSGAGFEVAETFEVNYVPTSGDLDECYSIGKSVGERIKKM</sequence>
<dbReference type="Proteomes" id="UP000005223">
    <property type="component" value="Chromosome"/>
</dbReference>
<dbReference type="PANTHER" id="PTHR43717">
    <property type="entry name" value="ANAEROBIC NITRIC OXIDE REDUCTASE FLAVORUBREDOXIN"/>
    <property type="match status" value="1"/>
</dbReference>
<feature type="domain" description="Flavodoxin-like" evidence="1">
    <location>
        <begin position="263"/>
        <end position="404"/>
    </location>
</feature>
<proteinExistence type="predicted"/>
<dbReference type="PaxDb" id="187420-MTH_220"/>
<name>O26322_METTH</name>
<dbReference type="CDD" id="cd07709">
    <property type="entry name" value="flavodiiron_proteins_MBL-fold"/>
    <property type="match status" value="1"/>
</dbReference>
<dbReference type="GO" id="GO:0010181">
    <property type="term" value="F:FMN binding"/>
    <property type="evidence" value="ECO:0007669"/>
    <property type="project" value="InterPro"/>
</dbReference>
<reference evidence="2 3" key="1">
    <citation type="journal article" date="1997" name="J. Bacteriol.">
        <title>Complete genome sequence of Methanobacterium thermoautotrophicum deltaH: functional analysis and comparative genomics.</title>
        <authorList>
            <person name="Smith D.R."/>
            <person name="Doucette-Stamm L.A."/>
            <person name="Deloughery C."/>
            <person name="Lee H.-M."/>
            <person name="Dubois J."/>
            <person name="Aldredge T."/>
            <person name="Bashirzadeh R."/>
            <person name="Blakely D."/>
            <person name="Cook R."/>
            <person name="Gilbert K."/>
            <person name="Harrison D."/>
            <person name="Hoang L."/>
            <person name="Keagle P."/>
            <person name="Lumm W."/>
            <person name="Pothier B."/>
            <person name="Qiu D."/>
            <person name="Spadafora R."/>
            <person name="Vicare R."/>
            <person name="Wang Y."/>
            <person name="Wierzbowski J."/>
            <person name="Gibson R."/>
            <person name="Jiwani N."/>
            <person name="Caruso A."/>
            <person name="Bush D."/>
            <person name="Safer H."/>
            <person name="Patwell D."/>
            <person name="Prabhakar S."/>
            <person name="McDougall S."/>
            <person name="Shimer G."/>
            <person name="Goyal A."/>
            <person name="Pietrovski S."/>
            <person name="Church G.M."/>
            <person name="Daniels C.J."/>
            <person name="Mao J.-i."/>
            <person name="Rice P."/>
            <person name="Nolling J."/>
            <person name="Reeve J.N."/>
        </authorList>
    </citation>
    <scope>NUCLEOTIDE SEQUENCE [LARGE SCALE GENOMIC DNA]</scope>
    <source>
        <strain evidence="3">ATCC 29096 / DSM 1053 / JCM 10044 / NBRC 100330 / Delta H</strain>
    </source>
</reference>
<gene>
    <name evidence="2" type="ordered locus">MTH_220</name>
</gene>
<keyword evidence="3" id="KW-1185">Reference proteome</keyword>
<dbReference type="Pfam" id="PF00258">
    <property type="entry name" value="Flavodoxin_1"/>
    <property type="match status" value="1"/>
</dbReference>
<dbReference type="PIR" id="C69127">
    <property type="entry name" value="C69127"/>
</dbReference>
<dbReference type="InterPro" id="IPR036866">
    <property type="entry name" value="RibonucZ/Hydroxyglut_hydro"/>
</dbReference>
<dbReference type="Gene3D" id="3.60.15.10">
    <property type="entry name" value="Ribonuclease Z/Hydroxyacylglutathione hydrolase-like"/>
    <property type="match status" value="1"/>
</dbReference>
<dbReference type="PIRSF" id="PIRSF005243">
    <property type="entry name" value="ROO"/>
    <property type="match status" value="1"/>
</dbReference>
<dbReference type="STRING" id="187420.MTH_220"/>
<dbReference type="InterPro" id="IPR001279">
    <property type="entry name" value="Metallo-B-lactamas"/>
</dbReference>
<dbReference type="Pfam" id="PF19583">
    <property type="entry name" value="ODP"/>
    <property type="match status" value="1"/>
</dbReference>
<dbReference type="EMBL" id="AE000666">
    <property type="protein sequence ID" value="AAB84726.1"/>
    <property type="molecule type" value="Genomic_DNA"/>
</dbReference>